<feature type="binding site" evidence="16">
    <location>
        <begin position="263"/>
        <end position="268"/>
    </location>
    <ligand>
        <name>substrate</name>
    </ligand>
</feature>
<dbReference type="Gene3D" id="3.20.20.80">
    <property type="entry name" value="Glycosidases"/>
    <property type="match status" value="1"/>
</dbReference>
<dbReference type="Pfam" id="PF02922">
    <property type="entry name" value="CBM_48"/>
    <property type="match status" value="1"/>
</dbReference>
<reference evidence="20 21" key="2">
    <citation type="journal article" date="2010" name="Stand. Genomic Sci.">
        <title>Complete genome sequence of Desulfohalobium retbaense type strain (HR(100)).</title>
        <authorList>
            <person name="Spring S."/>
            <person name="Nolan M."/>
            <person name="Lapidus A."/>
            <person name="Glavina Del Rio T."/>
            <person name="Copeland A."/>
            <person name="Tice H."/>
            <person name="Cheng J.F."/>
            <person name="Lucas S."/>
            <person name="Land M."/>
            <person name="Chen F."/>
            <person name="Bruce D."/>
            <person name="Goodwin L."/>
            <person name="Pitluck S."/>
            <person name="Ivanova N."/>
            <person name="Mavromatis K."/>
            <person name="Mikhailova N."/>
            <person name="Pati A."/>
            <person name="Chen A."/>
            <person name="Palaniappan K."/>
            <person name="Hauser L."/>
            <person name="Chang Y.J."/>
            <person name="Jeffries C.D."/>
            <person name="Munk C."/>
            <person name="Kiss H."/>
            <person name="Chain P."/>
            <person name="Han C."/>
            <person name="Brettin T."/>
            <person name="Detter J.C."/>
            <person name="Schuler E."/>
            <person name="Goker M."/>
            <person name="Rohde M."/>
            <person name="Bristow J."/>
            <person name="Eisen J.A."/>
            <person name="Markowitz V."/>
            <person name="Hugenholtz P."/>
            <person name="Kyrpides N.C."/>
            <person name="Klenk H.P."/>
        </authorList>
    </citation>
    <scope>NUCLEOTIDE SEQUENCE [LARGE SCALE GENOMIC DNA]</scope>
    <source>
        <strain evidence="21">ATCC 49802 / DSM 20745 / S 6022</strain>
    </source>
</reference>
<dbReference type="EC" id="3.2.1.141" evidence="4 13"/>
<name>D1C2Q9_SPHTD</name>
<dbReference type="GO" id="GO:0033942">
    <property type="term" value="F:4-alpha-D-(1-&gt;4)-alpha-D-glucanotrehalose trehalohydrolase activity"/>
    <property type="evidence" value="ECO:0007669"/>
    <property type="project" value="UniProtKB-EC"/>
</dbReference>
<dbReference type="PANTHER" id="PTHR43651:SF11">
    <property type="entry name" value="MALTO-OLIGOSYLTREHALOSE TREHALOHYDROLASE"/>
    <property type="match status" value="1"/>
</dbReference>
<gene>
    <name evidence="20" type="ordered locus">Sthe_1090</name>
</gene>
<dbReference type="InterPro" id="IPR004193">
    <property type="entry name" value="Glyco_hydro_13_N"/>
</dbReference>
<dbReference type="InterPro" id="IPR017853">
    <property type="entry name" value="GH"/>
</dbReference>
<feature type="binding site" evidence="16">
    <location>
        <begin position="395"/>
        <end position="400"/>
    </location>
    <ligand>
        <name>substrate</name>
    </ligand>
</feature>
<dbReference type="RefSeq" id="WP_012871573.1">
    <property type="nucleotide sequence ID" value="NC_013523.1"/>
</dbReference>
<dbReference type="InterPro" id="IPR013783">
    <property type="entry name" value="Ig-like_fold"/>
</dbReference>
<reference evidence="21" key="1">
    <citation type="submission" date="2009-11" db="EMBL/GenBank/DDBJ databases">
        <title>The complete chromosome 1 of Sphaerobacter thermophilus DSM 20745.</title>
        <authorList>
            <person name="Lucas S."/>
            <person name="Copeland A."/>
            <person name="Lapidus A."/>
            <person name="Glavina del Rio T."/>
            <person name="Dalin E."/>
            <person name="Tice H."/>
            <person name="Bruce D."/>
            <person name="Goodwin L."/>
            <person name="Pitluck S."/>
            <person name="Kyrpides N."/>
            <person name="Mavromatis K."/>
            <person name="Ivanova N."/>
            <person name="Mikhailova N."/>
            <person name="LaButti K.M."/>
            <person name="Clum A."/>
            <person name="Sun H.I."/>
            <person name="Brettin T."/>
            <person name="Detter J.C."/>
            <person name="Han C."/>
            <person name="Larimer F."/>
            <person name="Land M."/>
            <person name="Hauser L."/>
            <person name="Markowitz V."/>
            <person name="Cheng J.F."/>
            <person name="Hugenholtz P."/>
            <person name="Woyke T."/>
            <person name="Wu D."/>
            <person name="Steenblock K."/>
            <person name="Schneider S."/>
            <person name="Pukall R."/>
            <person name="Goeker M."/>
            <person name="Klenk H.P."/>
            <person name="Eisen J.A."/>
        </authorList>
    </citation>
    <scope>NUCLEOTIDE SEQUENCE [LARGE SCALE GENOMIC DNA]</scope>
    <source>
        <strain evidence="21">ATCC 49802 / DSM 20745 / S 6022</strain>
    </source>
</reference>
<feature type="active site" description="Proton donor" evidence="15">
    <location>
        <position position="302"/>
    </location>
</feature>
<accession>D1C2Q9</accession>
<dbReference type="Gene3D" id="1.10.10.760">
    <property type="entry name" value="E-set domains of sugar-utilizing enzymes"/>
    <property type="match status" value="1"/>
</dbReference>
<evidence type="ECO:0000256" key="13">
    <source>
        <dbReference type="NCBIfam" id="TIGR02402"/>
    </source>
</evidence>
<evidence type="ECO:0000256" key="9">
    <source>
        <dbReference type="ARBA" id="ARBA00023295"/>
    </source>
</evidence>
<evidence type="ECO:0000256" key="8">
    <source>
        <dbReference type="ARBA" id="ARBA00023277"/>
    </source>
</evidence>
<evidence type="ECO:0000259" key="19">
    <source>
        <dbReference type="SMART" id="SM00642"/>
    </source>
</evidence>
<evidence type="ECO:0000256" key="16">
    <source>
        <dbReference type="PIRSR" id="PIRSR006337-2"/>
    </source>
</evidence>
<dbReference type="Proteomes" id="UP000002027">
    <property type="component" value="Chromosome 1"/>
</dbReference>
<dbReference type="Gene3D" id="2.60.40.10">
    <property type="entry name" value="Immunoglobulins"/>
    <property type="match status" value="1"/>
</dbReference>
<evidence type="ECO:0000313" key="21">
    <source>
        <dbReference type="Proteomes" id="UP000002027"/>
    </source>
</evidence>
<dbReference type="HOGENOM" id="CLU_020726_2_0_0"/>
<evidence type="ECO:0000256" key="18">
    <source>
        <dbReference type="SAM" id="MobiDB-lite"/>
    </source>
</evidence>
<dbReference type="GO" id="GO:0005992">
    <property type="term" value="P:trehalose biosynthetic process"/>
    <property type="evidence" value="ECO:0007669"/>
    <property type="project" value="UniProtKB-UniRule"/>
</dbReference>
<dbReference type="InterPro" id="IPR006047">
    <property type="entry name" value="GH13_cat_dom"/>
</dbReference>
<comment type="catalytic activity">
    <reaction evidence="12 14">
        <text>hydrolysis of (1-&gt;4)-alpha-D-glucosidic linkage in 4-alpha-D-[(1-&gt;4)-alpha-D-glucanosyl]n trehalose to yield trehalose and (1-&gt;4)-alpha-D-glucan.</text>
        <dbReference type="EC" id="3.2.1.141"/>
    </reaction>
</comment>
<dbReference type="SUPFAM" id="SSF81296">
    <property type="entry name" value="E set domains"/>
    <property type="match status" value="1"/>
</dbReference>
<keyword evidence="8" id="KW-0119">Carbohydrate metabolism</keyword>
<keyword evidence="21" id="KW-1185">Reference proteome</keyword>
<feature type="binding site" evidence="16">
    <location>
        <begin position="327"/>
        <end position="331"/>
    </location>
    <ligand>
        <name>substrate</name>
    </ligand>
</feature>
<comment type="pathway">
    <text evidence="2 14">Glycan biosynthesis; trehalose biosynthesis.</text>
</comment>
<evidence type="ECO:0000256" key="7">
    <source>
        <dbReference type="ARBA" id="ARBA00022801"/>
    </source>
</evidence>
<evidence type="ECO:0000256" key="3">
    <source>
        <dbReference type="ARBA" id="ARBA00008061"/>
    </source>
</evidence>
<feature type="active site" description="Nucleophile" evidence="15">
    <location>
        <position position="265"/>
    </location>
</feature>
<sequence length="620" mass="69406">MMRPAEPGLGATYLGDGQTHFLVWAPFATTVDVRLLGPTQREVRLRPLPRGYHAATVDDVQPGSRYTFVLDGTLERPDPASRSQPEGVHRPSEVIDPSEFSWTDQGWCGLPLRDLVVYELHVGTFSDAGTFLGVIPYLDGLRDLGITAIEIMPVAQFPGERNWGYDGVYPFAVQNSYGGAEGLARLVDACHQRGLAVVLDVVYNHLGPEGNYLGDFGPYFTERYHTPWGAALNFDGPHSDEVRRYFIENACYWIDTLHIDALRLDAVHTIFDRSAHPFLQELSESVNDVAERRNRRVHLIAESDLNDPRLVRPPLLGGYGLSAQWNDDFHHAVDALLTGARSPYRRDFGTIDHLARAYRDGFVYSGQYSQRRQRRFGAPLTGVEAQQLVIFVQNHDQVGNRVDGERLATLTSFDGLRLAAAATILSPYVPLLFMGEEYGETTPFHYFTSHTDPDLVAAVREGRQREFAEHWDRDAPDPQDPTLFISSRLRPDLADREPHRQLVALYRELLTLRRELPSLAHLRRDTLEVTVARPARVLLVHRWHGPDATILALNFDDQPATVLLPVPGGNWHKRLDTADPTWGGSGSRAPDAVDASQATAVPLPPRAAVLYHRQIAKEAP</sequence>
<evidence type="ECO:0000256" key="17">
    <source>
        <dbReference type="PIRSR" id="PIRSR006337-3"/>
    </source>
</evidence>
<dbReference type="UniPathway" id="UPA00299"/>
<protein>
    <recommendedName>
        <fullName evidence="5 13">Malto-oligosyltrehalose trehalohydrolase</fullName>
        <shortName evidence="14">MTHase</shortName>
        <ecNumber evidence="4 13">3.2.1.141</ecNumber>
    </recommendedName>
    <alternativeName>
        <fullName evidence="11 14">4-alpha-D-((1-&gt;4)-alpha-D-glucano)trehalose trehalohydrolase</fullName>
    </alternativeName>
    <alternativeName>
        <fullName evidence="10 14">Maltooligosyl trehalose trehalohydrolase</fullName>
    </alternativeName>
</protein>
<dbReference type="PIRSF" id="PIRSF006337">
    <property type="entry name" value="Trehalose_TreZ"/>
    <property type="match status" value="1"/>
</dbReference>
<feature type="domain" description="Glycosyl hydrolase family 13 catalytic" evidence="19">
    <location>
        <begin position="119"/>
        <end position="463"/>
    </location>
</feature>
<evidence type="ECO:0000256" key="10">
    <source>
        <dbReference type="ARBA" id="ARBA00032057"/>
    </source>
</evidence>
<evidence type="ECO:0000256" key="2">
    <source>
        <dbReference type="ARBA" id="ARBA00005199"/>
    </source>
</evidence>
<dbReference type="InterPro" id="IPR044901">
    <property type="entry name" value="Trehalose_TreZ_E-set_sf"/>
</dbReference>
<dbReference type="Pfam" id="PF00128">
    <property type="entry name" value="Alpha-amylase"/>
    <property type="match status" value="1"/>
</dbReference>
<dbReference type="AlphaFoldDB" id="D1C2Q9"/>
<dbReference type="CAZy" id="GH13">
    <property type="family name" value="Glycoside Hydrolase Family 13"/>
</dbReference>
<dbReference type="KEGG" id="sti:Sthe_1090"/>
<dbReference type="CDD" id="cd11325">
    <property type="entry name" value="AmyAc_GTHase"/>
    <property type="match status" value="1"/>
</dbReference>
<evidence type="ECO:0000256" key="5">
    <source>
        <dbReference type="ARBA" id="ARBA00015938"/>
    </source>
</evidence>
<dbReference type="SUPFAM" id="SSF51011">
    <property type="entry name" value="Glycosyl hydrolase domain"/>
    <property type="match status" value="1"/>
</dbReference>
<dbReference type="STRING" id="479434.Sthe_1090"/>
<organism evidence="20 21">
    <name type="scientific">Sphaerobacter thermophilus (strain ATCC 49802 / DSM 20745 / KCCM 41009 / NCIMB 13125 / S 6022)</name>
    <dbReference type="NCBI Taxonomy" id="479434"/>
    <lineage>
        <taxon>Bacteria</taxon>
        <taxon>Pseudomonadati</taxon>
        <taxon>Thermomicrobiota</taxon>
        <taxon>Thermomicrobia</taxon>
        <taxon>Sphaerobacterales</taxon>
        <taxon>Sphaerobacterineae</taxon>
        <taxon>Sphaerobacteraceae</taxon>
        <taxon>Sphaerobacter</taxon>
    </lineage>
</organism>
<evidence type="ECO:0000256" key="12">
    <source>
        <dbReference type="ARBA" id="ARBA00034013"/>
    </source>
</evidence>
<keyword evidence="6" id="KW-0963">Cytoplasm</keyword>
<comment type="subcellular location">
    <subcellularLocation>
        <location evidence="1 15">Cytoplasm</location>
    </subcellularLocation>
</comment>
<evidence type="ECO:0000256" key="1">
    <source>
        <dbReference type="ARBA" id="ARBA00004496"/>
    </source>
</evidence>
<dbReference type="PANTHER" id="PTHR43651">
    <property type="entry name" value="1,4-ALPHA-GLUCAN-BRANCHING ENZYME"/>
    <property type="match status" value="1"/>
</dbReference>
<dbReference type="Pfam" id="PF11941">
    <property type="entry name" value="DUF3459"/>
    <property type="match status" value="1"/>
</dbReference>
<dbReference type="SMART" id="SM00642">
    <property type="entry name" value="Aamy"/>
    <property type="match status" value="1"/>
</dbReference>
<proteinExistence type="inferred from homology"/>
<evidence type="ECO:0000313" key="20">
    <source>
        <dbReference type="EMBL" id="ACZ38526.1"/>
    </source>
</evidence>
<keyword evidence="9 14" id="KW-0326">Glycosidase</keyword>
<dbReference type="CDD" id="cd02853">
    <property type="entry name" value="E_set_MTHase_like_N"/>
    <property type="match status" value="1"/>
</dbReference>
<dbReference type="InterPro" id="IPR012768">
    <property type="entry name" value="Trehalose_TreZ"/>
</dbReference>
<feature type="region of interest" description="Disordered" evidence="18">
    <location>
        <begin position="74"/>
        <end position="94"/>
    </location>
</feature>
<dbReference type="GO" id="GO:0005737">
    <property type="term" value="C:cytoplasm"/>
    <property type="evidence" value="ECO:0007669"/>
    <property type="project" value="UniProtKB-SubCell"/>
</dbReference>
<dbReference type="EMBL" id="CP001823">
    <property type="protein sequence ID" value="ACZ38526.1"/>
    <property type="molecule type" value="Genomic_DNA"/>
</dbReference>
<dbReference type="NCBIfam" id="TIGR02402">
    <property type="entry name" value="trehalose_TreZ"/>
    <property type="match status" value="1"/>
</dbReference>
<dbReference type="InParanoid" id="D1C2Q9"/>
<keyword evidence="7 14" id="KW-0378">Hydrolase</keyword>
<dbReference type="SUPFAM" id="SSF51445">
    <property type="entry name" value="(Trans)glycosidases"/>
    <property type="match status" value="1"/>
</dbReference>
<comment type="similarity">
    <text evidence="3 14">Belongs to the glycosyl hydrolase 13 family.</text>
</comment>
<dbReference type="InterPro" id="IPR014756">
    <property type="entry name" value="Ig_E-set"/>
</dbReference>
<evidence type="ECO:0000256" key="15">
    <source>
        <dbReference type="PIRSR" id="PIRSR006337-1"/>
    </source>
</evidence>
<feature type="site" description="Transition state stabilizer" evidence="17">
    <location>
        <position position="396"/>
    </location>
</feature>
<evidence type="ECO:0000256" key="4">
    <source>
        <dbReference type="ARBA" id="ARBA00012268"/>
    </source>
</evidence>
<evidence type="ECO:0000256" key="6">
    <source>
        <dbReference type="ARBA" id="ARBA00022490"/>
    </source>
</evidence>
<evidence type="ECO:0000256" key="11">
    <source>
        <dbReference type="ARBA" id="ARBA00033284"/>
    </source>
</evidence>
<dbReference type="InterPro" id="IPR022567">
    <property type="entry name" value="DUF3459"/>
</dbReference>
<evidence type="ECO:0000256" key="14">
    <source>
        <dbReference type="PIRNR" id="PIRNR006337"/>
    </source>
</evidence>
<dbReference type="eggNOG" id="COG0296">
    <property type="taxonomic scope" value="Bacteria"/>
</dbReference>